<accession>A0A8H4V8J1</accession>
<proteinExistence type="predicted"/>
<dbReference type="EMBL" id="JAAVMX010000003">
    <property type="protein sequence ID" value="KAF4511671.1"/>
    <property type="molecule type" value="Genomic_DNA"/>
</dbReference>
<protein>
    <submittedName>
        <fullName evidence="1">Uncharacterized protein</fullName>
    </submittedName>
</protein>
<dbReference type="OrthoDB" id="5152119at2759"/>
<reference evidence="1 2" key="1">
    <citation type="journal article" date="2020" name="Genome Biol. Evol.">
        <title>A new high-quality draft genome assembly of the Chinese cordyceps Ophiocordyceps sinensis.</title>
        <authorList>
            <person name="Shu R."/>
            <person name="Zhang J."/>
            <person name="Meng Q."/>
            <person name="Zhang H."/>
            <person name="Zhou G."/>
            <person name="Li M."/>
            <person name="Wu P."/>
            <person name="Zhao Y."/>
            <person name="Chen C."/>
            <person name="Qin Q."/>
        </authorList>
    </citation>
    <scope>NUCLEOTIDE SEQUENCE [LARGE SCALE GENOMIC DNA]</scope>
    <source>
        <strain evidence="1 2">IOZ07</strain>
    </source>
</reference>
<comment type="caution">
    <text evidence="1">The sequence shown here is derived from an EMBL/GenBank/DDBJ whole genome shotgun (WGS) entry which is preliminary data.</text>
</comment>
<name>A0A8H4V8J1_9HYPO</name>
<evidence type="ECO:0000313" key="2">
    <source>
        <dbReference type="Proteomes" id="UP000557566"/>
    </source>
</evidence>
<sequence>MNGSEATSTLDARNLAALKRLSPAERRAYFERKLVDSKPIEVHEDEMEYYLSPELAAAQFLRLRRTMGHDEAGRRLVNEANEVYYGENEFHVRLRHLFDFLQNTGGDVDPSVAIPPLVRKKVTIEVELHDIWHSSEVLADFGSAQDAKSDYHDEENGEIARWTRGRLRNVALLTNAESILVVLLGVGVVDGSDLGTHQTIKDIASVVRALIGQFGGRFDITKVLTRGQGLGGSIRSYWDRPSAEARVCVFNGWATTEQLMQVEIARWLDEDVREPGPDGLWDRLV</sequence>
<gene>
    <name evidence="1" type="ORF">G6O67_003444</name>
</gene>
<dbReference type="Proteomes" id="UP000557566">
    <property type="component" value="Unassembled WGS sequence"/>
</dbReference>
<dbReference type="AlphaFoldDB" id="A0A8H4V8J1"/>
<evidence type="ECO:0000313" key="1">
    <source>
        <dbReference type="EMBL" id="KAF4511671.1"/>
    </source>
</evidence>
<keyword evidence="2" id="KW-1185">Reference proteome</keyword>
<organism evidence="1 2">
    <name type="scientific">Ophiocordyceps sinensis</name>
    <dbReference type="NCBI Taxonomy" id="72228"/>
    <lineage>
        <taxon>Eukaryota</taxon>
        <taxon>Fungi</taxon>
        <taxon>Dikarya</taxon>
        <taxon>Ascomycota</taxon>
        <taxon>Pezizomycotina</taxon>
        <taxon>Sordariomycetes</taxon>
        <taxon>Hypocreomycetidae</taxon>
        <taxon>Hypocreales</taxon>
        <taxon>Ophiocordycipitaceae</taxon>
        <taxon>Ophiocordyceps</taxon>
    </lineage>
</organism>